<dbReference type="CDD" id="cd06558">
    <property type="entry name" value="crotonase-like"/>
    <property type="match status" value="1"/>
</dbReference>
<dbReference type="InterPro" id="IPR029045">
    <property type="entry name" value="ClpP/crotonase-like_dom_sf"/>
</dbReference>
<dbReference type="InterPro" id="IPR014748">
    <property type="entry name" value="Enoyl-CoA_hydra_C"/>
</dbReference>
<dbReference type="Proteomes" id="UP001629113">
    <property type="component" value="Unassembled WGS sequence"/>
</dbReference>
<keyword evidence="3" id="KW-1185">Reference proteome</keyword>
<evidence type="ECO:0000256" key="1">
    <source>
        <dbReference type="ARBA" id="ARBA00005254"/>
    </source>
</evidence>
<organism evidence="2 3">
    <name type="scientific">Phlyctema vagabunda</name>
    <dbReference type="NCBI Taxonomy" id="108571"/>
    <lineage>
        <taxon>Eukaryota</taxon>
        <taxon>Fungi</taxon>
        <taxon>Dikarya</taxon>
        <taxon>Ascomycota</taxon>
        <taxon>Pezizomycotina</taxon>
        <taxon>Leotiomycetes</taxon>
        <taxon>Helotiales</taxon>
        <taxon>Dermateaceae</taxon>
        <taxon>Phlyctema</taxon>
    </lineage>
</organism>
<reference evidence="2 3" key="1">
    <citation type="submission" date="2024-06" db="EMBL/GenBank/DDBJ databases">
        <title>Complete genome of Phlyctema vagabunda strain 19-DSS-EL-015.</title>
        <authorList>
            <person name="Fiorenzani C."/>
        </authorList>
    </citation>
    <scope>NUCLEOTIDE SEQUENCE [LARGE SCALE GENOMIC DNA]</scope>
    <source>
        <strain evidence="2 3">19-DSS-EL-015</strain>
    </source>
</reference>
<dbReference type="InterPro" id="IPR051053">
    <property type="entry name" value="ECH/Chromodomain_protein"/>
</dbReference>
<dbReference type="SUPFAM" id="SSF52096">
    <property type="entry name" value="ClpP/crotonase"/>
    <property type="match status" value="1"/>
</dbReference>
<accession>A0ABR4PJD7</accession>
<proteinExistence type="inferred from homology"/>
<dbReference type="PANTHER" id="PTHR43684">
    <property type="match status" value="1"/>
</dbReference>
<evidence type="ECO:0000313" key="2">
    <source>
        <dbReference type="EMBL" id="KAL3423450.1"/>
    </source>
</evidence>
<dbReference type="Gene3D" id="3.90.226.10">
    <property type="entry name" value="2-enoyl-CoA Hydratase, Chain A, domain 1"/>
    <property type="match status" value="1"/>
</dbReference>
<evidence type="ECO:0000313" key="3">
    <source>
        <dbReference type="Proteomes" id="UP001629113"/>
    </source>
</evidence>
<dbReference type="PANTHER" id="PTHR43684:SF4">
    <property type="entry name" value="ENOYL-COA HYDRATASE_ISOMERASE FAMILY PROTEIN (AFU_ORTHOLOGUE AFUA_1G01890)"/>
    <property type="match status" value="1"/>
</dbReference>
<dbReference type="Gene3D" id="1.10.12.10">
    <property type="entry name" value="Lyase 2-enoyl-coa Hydratase, Chain A, domain 2"/>
    <property type="match status" value="1"/>
</dbReference>
<name>A0ABR4PJD7_9HELO</name>
<dbReference type="InterPro" id="IPR001753">
    <property type="entry name" value="Enoyl-CoA_hydra/iso"/>
</dbReference>
<sequence length="313" mass="33801">MTTSLPPSYTNLPFDHIRISHVPELSPAPTAVVTITLHRPGKHNAFTDTMADELARAFTLLSADARVKAIVVTGHSPADAPNRIFCAGADLDAGLAYTQDTARTHRDGGGRVALAIHRCTKPVIAAINGSAVGVGITMTLPMNIRIVSRAAKIGFVFARRGIVMEACSSFFLPRLIGYGKAMHLITTGAVYPATSPLLSDLFSEIVAPDRVLSRALELADEVARNTSSVSTHLMKDLMWRNPGSVESTHLLDSKILLELFAGKDKKEGVDSFLQKRAPDFKASMDIDAPLAWPWWEPIDIKAPVTIGETKAKL</sequence>
<comment type="similarity">
    <text evidence="1">Belongs to the enoyl-CoA hydratase/isomerase family.</text>
</comment>
<comment type="caution">
    <text evidence="2">The sequence shown here is derived from an EMBL/GenBank/DDBJ whole genome shotgun (WGS) entry which is preliminary data.</text>
</comment>
<dbReference type="EMBL" id="JBFCZG010000004">
    <property type="protein sequence ID" value="KAL3423450.1"/>
    <property type="molecule type" value="Genomic_DNA"/>
</dbReference>
<dbReference type="Pfam" id="PF00378">
    <property type="entry name" value="ECH_1"/>
    <property type="match status" value="1"/>
</dbReference>
<gene>
    <name evidence="2" type="ORF">PVAG01_05198</name>
</gene>
<protein>
    <submittedName>
        <fullName evidence="2">Enoyl-CoA hydratase/isomerase</fullName>
    </submittedName>
</protein>